<accession>A0A0D3BSG7</accession>
<protein>
    <submittedName>
        <fullName evidence="1">Uncharacterized protein</fullName>
    </submittedName>
</protein>
<dbReference type="OMA" id="QEDPFCG"/>
<name>A0A0D3BSG7_BRAOL</name>
<reference evidence="1" key="2">
    <citation type="submission" date="2015-03" db="UniProtKB">
        <authorList>
            <consortium name="EnsemblPlants"/>
        </authorList>
    </citation>
    <scope>IDENTIFICATION</scope>
</reference>
<organism evidence="1 2">
    <name type="scientific">Brassica oleracea var. oleracea</name>
    <dbReference type="NCBI Taxonomy" id="109376"/>
    <lineage>
        <taxon>Eukaryota</taxon>
        <taxon>Viridiplantae</taxon>
        <taxon>Streptophyta</taxon>
        <taxon>Embryophyta</taxon>
        <taxon>Tracheophyta</taxon>
        <taxon>Spermatophyta</taxon>
        <taxon>Magnoliopsida</taxon>
        <taxon>eudicotyledons</taxon>
        <taxon>Gunneridae</taxon>
        <taxon>Pentapetalae</taxon>
        <taxon>rosids</taxon>
        <taxon>malvids</taxon>
        <taxon>Brassicales</taxon>
        <taxon>Brassicaceae</taxon>
        <taxon>Brassiceae</taxon>
        <taxon>Brassica</taxon>
    </lineage>
</organism>
<dbReference type="Proteomes" id="UP000032141">
    <property type="component" value="Chromosome C4"/>
</dbReference>
<sequence length="71" mass="8271">MWAMWPYRSQQNQLHYPHLTGVNPISTGNYLLDSAFTPQEDPFCGFSFWDVITIEHVLSVLRSLQLSLLLF</sequence>
<dbReference type="AlphaFoldDB" id="A0A0D3BSG7"/>
<reference evidence="1 2" key="1">
    <citation type="journal article" date="2014" name="Genome Biol.">
        <title>Transcriptome and methylome profiling reveals relics of genome dominance in the mesopolyploid Brassica oleracea.</title>
        <authorList>
            <person name="Parkin I.A."/>
            <person name="Koh C."/>
            <person name="Tang H."/>
            <person name="Robinson S.J."/>
            <person name="Kagale S."/>
            <person name="Clarke W.E."/>
            <person name="Town C.D."/>
            <person name="Nixon J."/>
            <person name="Krishnakumar V."/>
            <person name="Bidwell S.L."/>
            <person name="Denoeud F."/>
            <person name="Belcram H."/>
            <person name="Links M.G."/>
            <person name="Just J."/>
            <person name="Clarke C."/>
            <person name="Bender T."/>
            <person name="Huebert T."/>
            <person name="Mason A.S."/>
            <person name="Pires J.C."/>
            <person name="Barker G."/>
            <person name="Moore J."/>
            <person name="Walley P.G."/>
            <person name="Manoli S."/>
            <person name="Batley J."/>
            <person name="Edwards D."/>
            <person name="Nelson M.N."/>
            <person name="Wang X."/>
            <person name="Paterson A.H."/>
            <person name="King G."/>
            <person name="Bancroft I."/>
            <person name="Chalhoub B."/>
            <person name="Sharpe A.G."/>
        </authorList>
    </citation>
    <scope>NUCLEOTIDE SEQUENCE</scope>
    <source>
        <strain evidence="1 2">cv. TO1000</strain>
    </source>
</reference>
<dbReference type="Gramene" id="Bo4g043840.1">
    <property type="protein sequence ID" value="Bo4g043840.1"/>
    <property type="gene ID" value="Bo4g043840"/>
</dbReference>
<dbReference type="EnsemblPlants" id="Bo4g043840.1">
    <property type="protein sequence ID" value="Bo4g043840.1"/>
    <property type="gene ID" value="Bo4g043840"/>
</dbReference>
<dbReference type="HOGENOM" id="CLU_2743535_0_0_1"/>
<keyword evidence="2" id="KW-1185">Reference proteome</keyword>
<evidence type="ECO:0000313" key="1">
    <source>
        <dbReference type="EnsemblPlants" id="Bo4g043840.1"/>
    </source>
</evidence>
<proteinExistence type="predicted"/>
<evidence type="ECO:0000313" key="2">
    <source>
        <dbReference type="Proteomes" id="UP000032141"/>
    </source>
</evidence>